<evidence type="ECO:0000256" key="5">
    <source>
        <dbReference type="ARBA" id="ARBA00023295"/>
    </source>
</evidence>
<comment type="subunit">
    <text evidence="2">Homodimer.</text>
</comment>
<organism evidence="8 9">
    <name type="scientific">Brassicogethes aeneus</name>
    <name type="common">Rape pollen beetle</name>
    <name type="synonym">Meligethes aeneus</name>
    <dbReference type="NCBI Taxonomy" id="1431903"/>
    <lineage>
        <taxon>Eukaryota</taxon>
        <taxon>Metazoa</taxon>
        <taxon>Ecdysozoa</taxon>
        <taxon>Arthropoda</taxon>
        <taxon>Hexapoda</taxon>
        <taxon>Insecta</taxon>
        <taxon>Pterygota</taxon>
        <taxon>Neoptera</taxon>
        <taxon>Endopterygota</taxon>
        <taxon>Coleoptera</taxon>
        <taxon>Polyphaga</taxon>
        <taxon>Cucujiformia</taxon>
        <taxon>Nitidulidae</taxon>
        <taxon>Meligethinae</taxon>
        <taxon>Brassicogethes</taxon>
    </lineage>
</organism>
<dbReference type="InterPro" id="IPR001360">
    <property type="entry name" value="Glyco_hydro_1"/>
</dbReference>
<keyword evidence="3" id="KW-0378">Hydrolase</keyword>
<name>A0A9P0FIJ2_BRAAE</name>
<sequence length="489" mass="57105">MRIFLFLYCILGYYYYCDATKKFPETFKFGVATSAYQIEGAWNEDGKGVSIWDHITHTKPYHIKDNSNGDVACDSYHKYKEDVMLLKDLGVDFYRFSISWTRVLPSGYVNKINWKGVEYYNNLIDELLKNDIKPMVTLYHWDLPQTLQELGGWTNPLLEEYYAEYARLCFKLFGDRVKLWTTFNEPDLVCRMGYGRNLLAPAYNSSGIGDYLCGHTLLKAHAKAYHIYDDDFRKEQKGQIIIVLEFNWFMPKTNTTKDIGAAEAARDFSFGWWAHPIYLGNYPKSMIDLVAKKSAKQGFPKSRLPTFTEKEVEYIKGTSDFLGLNTYTTFLAAHMENTNDTIVSSRHDIGYSTSIEPKWEDTANPLFKMVPWGTRQMLRWIKEHYNSPEIFITENGCADKDALDDQLRIKYYREHLKSILDSMYEDKVNVTGYTAWSLMDNFEWIDGYRTKFGLYHVDFTSPNRTRTPKCSASYIKKLIKTYCPVEECE</sequence>
<keyword evidence="9" id="KW-1185">Reference proteome</keyword>
<dbReference type="InterPro" id="IPR017853">
    <property type="entry name" value="GH"/>
</dbReference>
<dbReference type="EMBL" id="OV121136">
    <property type="protein sequence ID" value="CAH0556472.1"/>
    <property type="molecule type" value="Genomic_DNA"/>
</dbReference>
<dbReference type="Proteomes" id="UP001154078">
    <property type="component" value="Chromosome 5"/>
</dbReference>
<keyword evidence="7" id="KW-0732">Signal</keyword>
<dbReference type="GO" id="GO:0005975">
    <property type="term" value="P:carbohydrate metabolic process"/>
    <property type="evidence" value="ECO:0007669"/>
    <property type="project" value="InterPro"/>
</dbReference>
<accession>A0A9P0FIJ2</accession>
<evidence type="ECO:0000256" key="3">
    <source>
        <dbReference type="ARBA" id="ARBA00022801"/>
    </source>
</evidence>
<evidence type="ECO:0000256" key="7">
    <source>
        <dbReference type="SAM" id="SignalP"/>
    </source>
</evidence>
<comment type="similarity">
    <text evidence="1 6">Belongs to the glycosyl hydrolase 1 family.</text>
</comment>
<feature type="chain" id="PRO_5040144860" description="Myrosinase 1-like" evidence="7">
    <location>
        <begin position="20"/>
        <end position="489"/>
    </location>
</feature>
<evidence type="ECO:0000256" key="4">
    <source>
        <dbReference type="ARBA" id="ARBA00023180"/>
    </source>
</evidence>
<dbReference type="InterPro" id="IPR033132">
    <property type="entry name" value="GH_1_N_CS"/>
</dbReference>
<evidence type="ECO:0000256" key="6">
    <source>
        <dbReference type="RuleBase" id="RU003690"/>
    </source>
</evidence>
<protein>
    <recommendedName>
        <fullName evidence="10">Myrosinase 1-like</fullName>
    </recommendedName>
</protein>
<dbReference type="OrthoDB" id="65569at2759"/>
<dbReference type="PANTHER" id="PTHR10353">
    <property type="entry name" value="GLYCOSYL HYDROLASE"/>
    <property type="match status" value="1"/>
</dbReference>
<dbReference type="SUPFAM" id="SSF51445">
    <property type="entry name" value="(Trans)glycosidases"/>
    <property type="match status" value="1"/>
</dbReference>
<dbReference type="PANTHER" id="PTHR10353:SF36">
    <property type="entry name" value="LP05116P"/>
    <property type="match status" value="1"/>
</dbReference>
<evidence type="ECO:0000256" key="2">
    <source>
        <dbReference type="ARBA" id="ARBA00011738"/>
    </source>
</evidence>
<keyword evidence="5" id="KW-0326">Glycosidase</keyword>
<evidence type="ECO:0000313" key="8">
    <source>
        <dbReference type="EMBL" id="CAH0556472.1"/>
    </source>
</evidence>
<keyword evidence="4" id="KW-0325">Glycoprotein</keyword>
<gene>
    <name evidence="8" type="ORF">MELIAE_LOCUS7407</name>
</gene>
<dbReference type="PROSITE" id="PS00653">
    <property type="entry name" value="GLYCOSYL_HYDROL_F1_2"/>
    <property type="match status" value="1"/>
</dbReference>
<evidence type="ECO:0000313" key="9">
    <source>
        <dbReference type="Proteomes" id="UP001154078"/>
    </source>
</evidence>
<dbReference type="FunFam" id="3.20.20.80:FF:000013">
    <property type="entry name" value="lactase-phlorizin hydrolase"/>
    <property type="match status" value="1"/>
</dbReference>
<dbReference type="PRINTS" id="PR00131">
    <property type="entry name" value="GLHYDRLASE1"/>
</dbReference>
<evidence type="ECO:0008006" key="10">
    <source>
        <dbReference type="Google" id="ProtNLM"/>
    </source>
</evidence>
<dbReference type="AlphaFoldDB" id="A0A9P0FIJ2"/>
<feature type="signal peptide" evidence="7">
    <location>
        <begin position="1"/>
        <end position="19"/>
    </location>
</feature>
<dbReference type="Gene3D" id="3.20.20.80">
    <property type="entry name" value="Glycosidases"/>
    <property type="match status" value="1"/>
</dbReference>
<proteinExistence type="inferred from homology"/>
<reference evidence="8" key="1">
    <citation type="submission" date="2021-12" db="EMBL/GenBank/DDBJ databases">
        <authorList>
            <person name="King R."/>
        </authorList>
    </citation>
    <scope>NUCLEOTIDE SEQUENCE</scope>
</reference>
<dbReference type="GO" id="GO:0008422">
    <property type="term" value="F:beta-glucosidase activity"/>
    <property type="evidence" value="ECO:0007669"/>
    <property type="project" value="TreeGrafter"/>
</dbReference>
<evidence type="ECO:0000256" key="1">
    <source>
        <dbReference type="ARBA" id="ARBA00010838"/>
    </source>
</evidence>
<dbReference type="Pfam" id="PF00232">
    <property type="entry name" value="Glyco_hydro_1"/>
    <property type="match status" value="1"/>
</dbReference>